<dbReference type="AlphaFoldDB" id="A0AA38VTV0"/>
<dbReference type="InterPro" id="IPR036291">
    <property type="entry name" value="NAD(P)-bd_dom_sf"/>
</dbReference>
<feature type="compositionally biased region" description="Low complexity" evidence="2">
    <location>
        <begin position="387"/>
        <end position="397"/>
    </location>
</feature>
<organism evidence="3 4">
    <name type="scientific">Pleurostoma richardsiae</name>
    <dbReference type="NCBI Taxonomy" id="41990"/>
    <lineage>
        <taxon>Eukaryota</taxon>
        <taxon>Fungi</taxon>
        <taxon>Dikarya</taxon>
        <taxon>Ascomycota</taxon>
        <taxon>Pezizomycotina</taxon>
        <taxon>Sordariomycetes</taxon>
        <taxon>Sordariomycetidae</taxon>
        <taxon>Calosphaeriales</taxon>
        <taxon>Pleurostomataceae</taxon>
        <taxon>Pleurostoma</taxon>
    </lineage>
</organism>
<evidence type="ECO:0000256" key="1">
    <source>
        <dbReference type="ARBA" id="ARBA00008903"/>
    </source>
</evidence>
<dbReference type="PANTHER" id="PTHR13812">
    <property type="entry name" value="KETIMINE REDUCTASE MU-CRYSTALLIN"/>
    <property type="match status" value="1"/>
</dbReference>
<dbReference type="EMBL" id="JANBVO010000006">
    <property type="protein sequence ID" value="KAJ9151202.1"/>
    <property type="molecule type" value="Genomic_DNA"/>
</dbReference>
<comment type="similarity">
    <text evidence="1">Belongs to the ornithine cyclodeaminase/mu-crystallin family.</text>
</comment>
<dbReference type="Gene3D" id="3.40.50.720">
    <property type="entry name" value="NAD(P)-binding Rossmann-like Domain"/>
    <property type="match status" value="1"/>
</dbReference>
<dbReference type="GO" id="GO:0005737">
    <property type="term" value="C:cytoplasm"/>
    <property type="evidence" value="ECO:0007669"/>
    <property type="project" value="TreeGrafter"/>
</dbReference>
<dbReference type="InterPro" id="IPR023401">
    <property type="entry name" value="ODC_N"/>
</dbReference>
<dbReference type="PANTHER" id="PTHR13812:SF19">
    <property type="entry name" value="KETIMINE REDUCTASE MU-CRYSTALLIN"/>
    <property type="match status" value="1"/>
</dbReference>
<dbReference type="Proteomes" id="UP001174694">
    <property type="component" value="Unassembled WGS sequence"/>
</dbReference>
<dbReference type="Gene3D" id="3.30.1780.10">
    <property type="entry name" value="ornithine cyclodeaminase, domain 1"/>
    <property type="match status" value="1"/>
</dbReference>
<evidence type="ECO:0000313" key="3">
    <source>
        <dbReference type="EMBL" id="KAJ9151202.1"/>
    </source>
</evidence>
<gene>
    <name evidence="3" type="ORF">NKR23_g3030</name>
</gene>
<proteinExistence type="inferred from homology"/>
<accession>A0AA38VTV0</accession>
<evidence type="ECO:0000256" key="2">
    <source>
        <dbReference type="SAM" id="MobiDB-lite"/>
    </source>
</evidence>
<comment type="caution">
    <text evidence="3">The sequence shown here is derived from an EMBL/GenBank/DDBJ whole genome shotgun (WGS) entry which is preliminary data.</text>
</comment>
<keyword evidence="4" id="KW-1185">Reference proteome</keyword>
<feature type="compositionally biased region" description="Basic residues" evidence="2">
    <location>
        <begin position="398"/>
        <end position="409"/>
    </location>
</feature>
<evidence type="ECO:0000313" key="4">
    <source>
        <dbReference type="Proteomes" id="UP001174694"/>
    </source>
</evidence>
<dbReference type="FunFam" id="3.40.50.720:FF:000577">
    <property type="entry name" value="Proline utilization protein PrnX, putative"/>
    <property type="match status" value="1"/>
</dbReference>
<feature type="region of interest" description="Disordered" evidence="2">
    <location>
        <begin position="387"/>
        <end position="419"/>
    </location>
</feature>
<sequence>MALSVLTDDQVKEVLENLTLDELLSFQDALRSALHDYSNGIQDSEDGHMEQPHRTTIQSSKTGATTLFMPSCSPAGVGIKVITLTPPSDDCLDPDEVKPVARPTGAITLFSETGNPVGILHASTLTAFRTALASTCLLIRRHHVRTITVFGCGEQAYWHIRLALMMRGSTIRHVNIINRRFSESCKAILKRLYSTPPHIKAREGWSEAAISILTPQYNEYPRLQREQVRGADVIFCCTPSTQALFDASLLTSREGRKKGRLIVAVGSYTPRMAELPVELLRQATRVHESGHRHYHKHAPEGGVIVVDTLDGAMKEAGEVIAAGLSPRQLVELGELVMLHRIAHEEELSDSNSFSSSNLSIPSSEFEQLDISSGRSMSSIFASDAGTSTAASSRASSPSRKRPSLAHKRTASQGSVDTQKAKDDHLARWLQYGNVIYKSVGLGLMDLTVGMHLIQFAKEKGVGSHIEGF</sequence>
<protein>
    <submittedName>
        <fullName evidence="3">UbiD family decarboxylase</fullName>
    </submittedName>
</protein>
<dbReference type="SUPFAM" id="SSF51735">
    <property type="entry name" value="NAD(P)-binding Rossmann-fold domains"/>
    <property type="match status" value="1"/>
</dbReference>
<name>A0AA38VTV0_9PEZI</name>
<dbReference type="InterPro" id="IPR003462">
    <property type="entry name" value="ODC_Mu_crystall"/>
</dbReference>
<dbReference type="Pfam" id="PF02423">
    <property type="entry name" value="OCD_Mu_crystall"/>
    <property type="match status" value="1"/>
</dbReference>
<reference evidence="3" key="1">
    <citation type="submission" date="2022-07" db="EMBL/GenBank/DDBJ databases">
        <title>Fungi with potential for degradation of polypropylene.</title>
        <authorList>
            <person name="Gostincar C."/>
        </authorList>
    </citation>
    <scope>NUCLEOTIDE SEQUENCE</scope>
    <source>
        <strain evidence="3">EXF-13308</strain>
    </source>
</reference>